<dbReference type="SUPFAM" id="SSF49265">
    <property type="entry name" value="Fibronectin type III"/>
    <property type="match status" value="1"/>
</dbReference>
<dbReference type="EMBL" id="CASHTH010003477">
    <property type="protein sequence ID" value="CAI8045509.1"/>
    <property type="molecule type" value="Genomic_DNA"/>
</dbReference>
<keyword evidence="2" id="KW-0472">Membrane</keyword>
<evidence type="ECO:0000256" key="2">
    <source>
        <dbReference type="SAM" id="Phobius"/>
    </source>
</evidence>
<dbReference type="InterPro" id="IPR036116">
    <property type="entry name" value="FN3_sf"/>
</dbReference>
<dbReference type="InterPro" id="IPR003961">
    <property type="entry name" value="FN3_dom"/>
</dbReference>
<dbReference type="Gene3D" id="2.60.40.10">
    <property type="entry name" value="Immunoglobulins"/>
    <property type="match status" value="1"/>
</dbReference>
<proteinExistence type="predicted"/>
<evidence type="ECO:0000313" key="5">
    <source>
        <dbReference type="Proteomes" id="UP001174909"/>
    </source>
</evidence>
<sequence length="408" mass="44502">MSVSQCYVIRRNLISLQPPPEADRNGVIIRYDIFYLEEEEEEETNTTLASPRVFSVAEYTPSDPEASGHSTRLGGLAGGKRYLVKMRAATSVGAGPNSTLVSIVTLEREKTNSLLSFSPFTSSLHLSFLSFMIIFLLLSPFFNLFFIVSFSPFFLPLPCMHTLSLPAFPLLLVLAIGVPAASLLLLLCLLVSLCLCYRCCYLRSRAGKHSPLTEEAADLFGQQRKRKGRVVSGPVPGIAPNIETTGGKFAMTTKQGQVLSSQPKVIMPEDVAMPPQSGGVVKQVSMDDVLTSLKTKHDEYDPYEEISMGTPHYPAGPHSPVPNPPPANMKSNPLYNPTDDQDGPQVWVNPHYDRLTQSDEPIPPIGNLADPNEYGPVQHSDISISQQGGSLPHSGPVTEEDAAYLEVC</sequence>
<feature type="transmembrane region" description="Helical" evidence="2">
    <location>
        <begin position="170"/>
        <end position="197"/>
    </location>
</feature>
<keyword evidence="5" id="KW-1185">Reference proteome</keyword>
<dbReference type="InterPro" id="IPR013783">
    <property type="entry name" value="Ig-like_fold"/>
</dbReference>
<keyword evidence="2" id="KW-1133">Transmembrane helix</keyword>
<comment type="caution">
    <text evidence="4">The sequence shown here is derived from an EMBL/GenBank/DDBJ whole genome shotgun (WGS) entry which is preliminary data.</text>
</comment>
<keyword evidence="2" id="KW-0812">Transmembrane</keyword>
<feature type="non-terminal residue" evidence="4">
    <location>
        <position position="1"/>
    </location>
</feature>
<feature type="region of interest" description="Disordered" evidence="1">
    <location>
        <begin position="383"/>
        <end position="408"/>
    </location>
</feature>
<organism evidence="4 5">
    <name type="scientific">Geodia barretti</name>
    <name type="common">Barrett's horny sponge</name>
    <dbReference type="NCBI Taxonomy" id="519541"/>
    <lineage>
        <taxon>Eukaryota</taxon>
        <taxon>Metazoa</taxon>
        <taxon>Porifera</taxon>
        <taxon>Demospongiae</taxon>
        <taxon>Heteroscleromorpha</taxon>
        <taxon>Tetractinellida</taxon>
        <taxon>Astrophorina</taxon>
        <taxon>Geodiidae</taxon>
        <taxon>Geodia</taxon>
    </lineage>
</organism>
<dbReference type="CDD" id="cd00063">
    <property type="entry name" value="FN3"/>
    <property type="match status" value="1"/>
</dbReference>
<dbReference type="Proteomes" id="UP001174909">
    <property type="component" value="Unassembled WGS sequence"/>
</dbReference>
<feature type="region of interest" description="Disordered" evidence="1">
    <location>
        <begin position="307"/>
        <end position="331"/>
    </location>
</feature>
<feature type="transmembrane region" description="Helical" evidence="2">
    <location>
        <begin position="126"/>
        <end position="150"/>
    </location>
</feature>
<evidence type="ECO:0000313" key="4">
    <source>
        <dbReference type="EMBL" id="CAI8045509.1"/>
    </source>
</evidence>
<feature type="compositionally biased region" description="Pro residues" evidence="1">
    <location>
        <begin position="317"/>
        <end position="327"/>
    </location>
</feature>
<evidence type="ECO:0000256" key="1">
    <source>
        <dbReference type="SAM" id="MobiDB-lite"/>
    </source>
</evidence>
<accession>A0AA35TCM4</accession>
<dbReference type="AlphaFoldDB" id="A0AA35TCM4"/>
<reference evidence="4" key="1">
    <citation type="submission" date="2023-03" db="EMBL/GenBank/DDBJ databases">
        <authorList>
            <person name="Steffen K."/>
            <person name="Cardenas P."/>
        </authorList>
    </citation>
    <scope>NUCLEOTIDE SEQUENCE</scope>
</reference>
<dbReference type="PROSITE" id="PS50853">
    <property type="entry name" value="FN3"/>
    <property type="match status" value="1"/>
</dbReference>
<name>A0AA35TCM4_GEOBA</name>
<protein>
    <recommendedName>
        <fullName evidence="3">Fibronectin type-III domain-containing protein</fullName>
    </recommendedName>
</protein>
<gene>
    <name evidence="4" type="ORF">GBAR_LOCUS25176</name>
</gene>
<evidence type="ECO:0000259" key="3">
    <source>
        <dbReference type="PROSITE" id="PS50853"/>
    </source>
</evidence>
<feature type="domain" description="Fibronectin type-III" evidence="3">
    <location>
        <begin position="1"/>
        <end position="108"/>
    </location>
</feature>
<feature type="compositionally biased region" description="Acidic residues" evidence="1">
    <location>
        <begin position="398"/>
        <end position="408"/>
    </location>
</feature>